<evidence type="ECO:0000313" key="2">
    <source>
        <dbReference type="EMBL" id="GBP64197.1"/>
    </source>
</evidence>
<name>A0A4C1XPM1_EUMVA</name>
<protein>
    <submittedName>
        <fullName evidence="2">Uncharacterized protein</fullName>
    </submittedName>
</protein>
<sequence length="135" mass="14644">MFNPHWANVDGLRPTPPIRKIVGAHDSVVNLQQFYDTAVEPSCDQLGCKHENGSAQPVQHHTLTGYGREVAASYRESEGSGGTLPPPPLNPFGNPFPLMDTLNPPKRSATRECPRAAVTIYCLTASLRVEDGPPN</sequence>
<reference evidence="2 3" key="1">
    <citation type="journal article" date="2019" name="Commun. Biol.">
        <title>The bagworm genome reveals a unique fibroin gene that provides high tensile strength.</title>
        <authorList>
            <person name="Kono N."/>
            <person name="Nakamura H."/>
            <person name="Ohtoshi R."/>
            <person name="Tomita M."/>
            <person name="Numata K."/>
            <person name="Arakawa K."/>
        </authorList>
    </citation>
    <scope>NUCLEOTIDE SEQUENCE [LARGE SCALE GENOMIC DNA]</scope>
</reference>
<organism evidence="2 3">
    <name type="scientific">Eumeta variegata</name>
    <name type="common">Bagworm moth</name>
    <name type="synonym">Eumeta japonica</name>
    <dbReference type="NCBI Taxonomy" id="151549"/>
    <lineage>
        <taxon>Eukaryota</taxon>
        <taxon>Metazoa</taxon>
        <taxon>Ecdysozoa</taxon>
        <taxon>Arthropoda</taxon>
        <taxon>Hexapoda</taxon>
        <taxon>Insecta</taxon>
        <taxon>Pterygota</taxon>
        <taxon>Neoptera</taxon>
        <taxon>Endopterygota</taxon>
        <taxon>Lepidoptera</taxon>
        <taxon>Glossata</taxon>
        <taxon>Ditrysia</taxon>
        <taxon>Tineoidea</taxon>
        <taxon>Psychidae</taxon>
        <taxon>Oiketicinae</taxon>
        <taxon>Eumeta</taxon>
    </lineage>
</organism>
<dbReference type="EMBL" id="BGZK01000890">
    <property type="protein sequence ID" value="GBP64197.1"/>
    <property type="molecule type" value="Genomic_DNA"/>
</dbReference>
<accession>A0A4C1XPM1</accession>
<gene>
    <name evidence="2" type="ORF">EVAR_35586_1</name>
</gene>
<keyword evidence="3" id="KW-1185">Reference proteome</keyword>
<dbReference type="AlphaFoldDB" id="A0A4C1XPM1"/>
<feature type="region of interest" description="Disordered" evidence="1">
    <location>
        <begin position="73"/>
        <end position="110"/>
    </location>
</feature>
<proteinExistence type="predicted"/>
<evidence type="ECO:0000313" key="3">
    <source>
        <dbReference type="Proteomes" id="UP000299102"/>
    </source>
</evidence>
<dbReference type="Proteomes" id="UP000299102">
    <property type="component" value="Unassembled WGS sequence"/>
</dbReference>
<evidence type="ECO:0000256" key="1">
    <source>
        <dbReference type="SAM" id="MobiDB-lite"/>
    </source>
</evidence>
<comment type="caution">
    <text evidence="2">The sequence shown here is derived from an EMBL/GenBank/DDBJ whole genome shotgun (WGS) entry which is preliminary data.</text>
</comment>